<feature type="compositionally biased region" description="Acidic residues" evidence="4">
    <location>
        <begin position="356"/>
        <end position="376"/>
    </location>
</feature>
<proteinExistence type="inferred from homology"/>
<feature type="compositionally biased region" description="Polar residues" evidence="4">
    <location>
        <begin position="406"/>
        <end position="417"/>
    </location>
</feature>
<dbReference type="EMBL" id="JBFMKM010000012">
    <property type="protein sequence ID" value="KAL1302208.1"/>
    <property type="molecule type" value="Genomic_DNA"/>
</dbReference>
<dbReference type="RefSeq" id="XP_069198484.1">
    <property type="nucleotide sequence ID" value="XM_069341978.1"/>
</dbReference>
<dbReference type="Proteomes" id="UP001562354">
    <property type="component" value="Unassembled WGS sequence"/>
</dbReference>
<dbReference type="PANTHER" id="PTHR13097">
    <property type="entry name" value="TRANSCRIPTION INITIATION FACTOR IIE, ALPHA SUBUNIT"/>
    <property type="match status" value="1"/>
</dbReference>
<dbReference type="InterPro" id="IPR024550">
    <property type="entry name" value="TFIIEa/SarR/Rpc3_HTH_dom"/>
</dbReference>
<feature type="region of interest" description="Disordered" evidence="4">
    <location>
        <begin position="303"/>
        <end position="481"/>
    </location>
</feature>
<dbReference type="PROSITE" id="PS51344">
    <property type="entry name" value="HTH_TFE_IIE"/>
    <property type="match status" value="1"/>
</dbReference>
<comment type="caution">
    <text evidence="6">The sequence shown here is derived from an EMBL/GenBank/DDBJ whole genome shotgun (WGS) entry which is preliminary data.</text>
</comment>
<feature type="domain" description="HTH TFE/IIEalpha-type" evidence="5">
    <location>
        <begin position="4"/>
        <end position="111"/>
    </location>
</feature>
<feature type="compositionally biased region" description="Acidic residues" evidence="4">
    <location>
        <begin position="471"/>
        <end position="481"/>
    </location>
</feature>
<evidence type="ECO:0000256" key="3">
    <source>
        <dbReference type="ARBA" id="ARBA00023163"/>
    </source>
</evidence>
<evidence type="ECO:0000256" key="1">
    <source>
        <dbReference type="ARBA" id="ARBA00008947"/>
    </source>
</evidence>
<dbReference type="SUPFAM" id="SSF57783">
    <property type="entry name" value="Zinc beta-ribbon"/>
    <property type="match status" value="1"/>
</dbReference>
<dbReference type="InterPro" id="IPR039997">
    <property type="entry name" value="TFE"/>
</dbReference>
<gene>
    <name evidence="6" type="ORF">AAFC00_002636</name>
</gene>
<dbReference type="PANTHER" id="PTHR13097:SF7">
    <property type="entry name" value="GENERAL TRANSCRIPTION FACTOR IIE SUBUNIT 1"/>
    <property type="match status" value="1"/>
</dbReference>
<name>A0ABR3P7R0_9PEZI</name>
<reference evidence="6 7" key="1">
    <citation type="submission" date="2024-07" db="EMBL/GenBank/DDBJ databases">
        <title>Draft sequence of the Neodothiora populina.</title>
        <authorList>
            <person name="Drown D.D."/>
            <person name="Schuette U.S."/>
            <person name="Buechlein A.B."/>
            <person name="Rusch D.R."/>
            <person name="Winton L.W."/>
            <person name="Adams G.A."/>
        </authorList>
    </citation>
    <scope>NUCLEOTIDE SEQUENCE [LARGE SCALE GENOMIC DNA]</scope>
    <source>
        <strain evidence="6 7">CPC 39397</strain>
    </source>
</reference>
<evidence type="ECO:0000256" key="2">
    <source>
        <dbReference type="ARBA" id="ARBA00023015"/>
    </source>
</evidence>
<evidence type="ECO:0000256" key="4">
    <source>
        <dbReference type="SAM" id="MobiDB-lite"/>
    </source>
</evidence>
<dbReference type="InterPro" id="IPR002853">
    <property type="entry name" value="TFIIE_asu"/>
</dbReference>
<evidence type="ECO:0000313" key="7">
    <source>
        <dbReference type="Proteomes" id="UP001562354"/>
    </source>
</evidence>
<dbReference type="Pfam" id="PF02002">
    <property type="entry name" value="TFIIE_alpha"/>
    <property type="match status" value="1"/>
</dbReference>
<comment type="similarity">
    <text evidence="1">Belongs to the TFIIE alpha subunit family.</text>
</comment>
<keyword evidence="3" id="KW-0804">Transcription</keyword>
<accession>A0ABR3P7R0</accession>
<feature type="compositionally biased region" description="Low complexity" evidence="4">
    <location>
        <begin position="430"/>
        <end position="460"/>
    </location>
</feature>
<dbReference type="InterPro" id="IPR013083">
    <property type="entry name" value="Znf_RING/FYVE/PHD"/>
</dbReference>
<organism evidence="6 7">
    <name type="scientific">Neodothiora populina</name>
    <dbReference type="NCBI Taxonomy" id="2781224"/>
    <lineage>
        <taxon>Eukaryota</taxon>
        <taxon>Fungi</taxon>
        <taxon>Dikarya</taxon>
        <taxon>Ascomycota</taxon>
        <taxon>Pezizomycotina</taxon>
        <taxon>Dothideomycetes</taxon>
        <taxon>Dothideomycetidae</taxon>
        <taxon>Dothideales</taxon>
        <taxon>Dothioraceae</taxon>
        <taxon>Neodothiora</taxon>
    </lineage>
</organism>
<feature type="compositionally biased region" description="Low complexity" evidence="4">
    <location>
        <begin position="381"/>
        <end position="405"/>
    </location>
</feature>
<evidence type="ECO:0000259" key="5">
    <source>
        <dbReference type="PROSITE" id="PS51344"/>
    </source>
</evidence>
<protein>
    <recommendedName>
        <fullName evidence="5">HTH TFE/IIEalpha-type domain-containing protein</fullName>
    </recommendedName>
</protein>
<feature type="region of interest" description="Disordered" evidence="4">
    <location>
        <begin position="65"/>
        <end position="84"/>
    </location>
</feature>
<dbReference type="SMART" id="SM00531">
    <property type="entry name" value="TFIIE"/>
    <property type="match status" value="1"/>
</dbReference>
<dbReference type="GeneID" id="95976338"/>
<keyword evidence="7" id="KW-1185">Reference proteome</keyword>
<keyword evidence="2" id="KW-0805">Transcription regulation</keyword>
<dbReference type="InterPro" id="IPR017919">
    <property type="entry name" value="TFIIE/TFIIEa_HTH"/>
</dbReference>
<feature type="compositionally biased region" description="Basic and acidic residues" evidence="4">
    <location>
        <begin position="346"/>
        <end position="355"/>
    </location>
</feature>
<dbReference type="Gene3D" id="3.30.40.10">
    <property type="entry name" value="Zinc/RING finger domain, C3HC4 (zinc finger)"/>
    <property type="match status" value="1"/>
</dbReference>
<sequence length="481" mass="52541">MDLAKSLVRITARAFYSTEHVLIIDALAIHSTLTDIDLAHVLGMQVKGLRRLCGRLKEDGLISVQSRGEKKEGAPPATIPGKDGQAPQFKERLFYRDWYYLNYHRAIDSLKYRMYKLSRHIESLGAPTTEKKDLVCPRCKSSYTELEVMDNISAMGEFLCHMCQHPLDPAAEDDAGENESMKRLNDQLSRIVDIMRQIDSTDVPENDFDTALSHALPVVRGEYNQARKMQIVDEVKPSLASSKGLALAPEKVSVSVMEDGEEVKMDPDELARKRADEAKQNMLPEWISKSTISGDITSVGAKEAAERASRDAHNMGLRLDNDSSEDKKIRTDDDGVMDSYWAALKAEQEREAREQVEDEEDEDDDDDEEDDFEDVDVGNPSSSATANPSASAAANSLSSSGINASTPNTSGQVSSTATDDEGPAAKKTKTNATSTTAAKGTSSTTAAASSAAAANTSEEATAQEDSKHGESDEDELEFEDI</sequence>
<feature type="compositionally biased region" description="Basic and acidic residues" evidence="4">
    <location>
        <begin position="303"/>
        <end position="333"/>
    </location>
</feature>
<evidence type="ECO:0000313" key="6">
    <source>
        <dbReference type="EMBL" id="KAL1302208.1"/>
    </source>
</evidence>